<evidence type="ECO:0000313" key="3">
    <source>
        <dbReference type="Proteomes" id="UP001219518"/>
    </source>
</evidence>
<dbReference type="GO" id="GO:0005634">
    <property type="term" value="C:nucleus"/>
    <property type="evidence" value="ECO:0007669"/>
    <property type="project" value="TreeGrafter"/>
</dbReference>
<dbReference type="EMBL" id="JAHWGI010000985">
    <property type="protein sequence ID" value="KAK3919978.1"/>
    <property type="molecule type" value="Genomic_DNA"/>
</dbReference>
<proteinExistence type="predicted"/>
<dbReference type="AlphaFoldDB" id="A0AAE1HEZ4"/>
<comment type="caution">
    <text evidence="2">The sequence shown here is derived from an EMBL/GenBank/DDBJ whole genome shotgun (WGS) entry which is preliminary data.</text>
</comment>
<dbReference type="Pfam" id="PF05699">
    <property type="entry name" value="Dimer_Tnp_hAT"/>
    <property type="match status" value="1"/>
</dbReference>
<keyword evidence="2" id="KW-0436">Ligase</keyword>
<dbReference type="InterPro" id="IPR008906">
    <property type="entry name" value="HATC_C_dom"/>
</dbReference>
<accession>A0AAE1HEZ4</accession>
<dbReference type="GO" id="GO:0016874">
    <property type="term" value="F:ligase activity"/>
    <property type="evidence" value="ECO:0007669"/>
    <property type="project" value="UniProtKB-KW"/>
</dbReference>
<organism evidence="2 3">
    <name type="scientific">Frankliniella fusca</name>
    <dbReference type="NCBI Taxonomy" id="407009"/>
    <lineage>
        <taxon>Eukaryota</taxon>
        <taxon>Metazoa</taxon>
        <taxon>Ecdysozoa</taxon>
        <taxon>Arthropoda</taxon>
        <taxon>Hexapoda</taxon>
        <taxon>Insecta</taxon>
        <taxon>Pterygota</taxon>
        <taxon>Neoptera</taxon>
        <taxon>Paraneoptera</taxon>
        <taxon>Thysanoptera</taxon>
        <taxon>Terebrantia</taxon>
        <taxon>Thripoidea</taxon>
        <taxon>Thripidae</taxon>
        <taxon>Frankliniella</taxon>
    </lineage>
</organism>
<dbReference type="PANTHER" id="PTHR46169">
    <property type="entry name" value="DNA REPLICATION-RELATED ELEMENT FACTOR, ISOFORM A"/>
    <property type="match status" value="1"/>
</dbReference>
<feature type="non-terminal residue" evidence="2">
    <location>
        <position position="1"/>
    </location>
</feature>
<feature type="domain" description="HAT C-terminal dimerisation" evidence="1">
    <location>
        <begin position="195"/>
        <end position="261"/>
    </location>
</feature>
<gene>
    <name evidence="2" type="ORF">KUF71_009265</name>
</gene>
<dbReference type="InterPro" id="IPR012337">
    <property type="entry name" value="RNaseH-like_sf"/>
</dbReference>
<dbReference type="GO" id="GO:0006357">
    <property type="term" value="P:regulation of transcription by RNA polymerase II"/>
    <property type="evidence" value="ECO:0007669"/>
    <property type="project" value="TreeGrafter"/>
</dbReference>
<dbReference type="Proteomes" id="UP001219518">
    <property type="component" value="Unassembled WGS sequence"/>
</dbReference>
<keyword evidence="3" id="KW-1185">Reference proteome</keyword>
<dbReference type="PANTHER" id="PTHR46169:SF17">
    <property type="entry name" value="HAT C-TERMINAL DIMERISATION DOMAIN-CONTAINING PROTEIN"/>
    <property type="match status" value="1"/>
</dbReference>
<dbReference type="InterPro" id="IPR052717">
    <property type="entry name" value="Vacuolar_transposase_reg"/>
</dbReference>
<dbReference type="SUPFAM" id="SSF53098">
    <property type="entry name" value="Ribonuclease H-like"/>
    <property type="match status" value="1"/>
</dbReference>
<sequence length="273" mass="30904">INELLSSKGQDDLLISEAEASEMVALIKILTPFNKAIKLFEMEKQPTIQHVVPQYFVLKSHVEDPQLLDSLPIAKFRSLLLSQLQDKYLPNISERHKIGSFLWPRCSALAFYSAEEREMVKSSVRRLVQEQEEVMRRRGLLPDPSLQPAPQKKRCTRLSSDDDYSSILGGEKESDVADEVDKYLFIVQTSGNGVRSADLLQWWKDKSTDLPVLSRVVRMILATPASSSASERIFSVAGRLISPRRNCLSPEIVDVMLFLFHYLKKKAARAAVS</sequence>
<evidence type="ECO:0000259" key="1">
    <source>
        <dbReference type="Pfam" id="PF05699"/>
    </source>
</evidence>
<protein>
    <submittedName>
        <fullName evidence="2">E3 SUMO-protein ligase ZBED1</fullName>
    </submittedName>
</protein>
<name>A0AAE1HEZ4_9NEOP</name>
<reference evidence="2" key="1">
    <citation type="submission" date="2021-07" db="EMBL/GenBank/DDBJ databases">
        <authorList>
            <person name="Catto M.A."/>
            <person name="Jacobson A."/>
            <person name="Kennedy G."/>
            <person name="Labadie P."/>
            <person name="Hunt B.G."/>
            <person name="Srinivasan R."/>
        </authorList>
    </citation>
    <scope>NUCLEOTIDE SEQUENCE</scope>
    <source>
        <strain evidence="2">PL_HMW_Pooled</strain>
        <tissue evidence="2">Head</tissue>
    </source>
</reference>
<reference evidence="2" key="2">
    <citation type="journal article" date="2023" name="BMC Genomics">
        <title>Pest status, molecular evolution, and epigenetic factors derived from the genome assembly of Frankliniella fusca, a thysanopteran phytovirus vector.</title>
        <authorList>
            <person name="Catto M.A."/>
            <person name="Labadie P.E."/>
            <person name="Jacobson A.L."/>
            <person name="Kennedy G.G."/>
            <person name="Srinivasan R."/>
            <person name="Hunt B.G."/>
        </authorList>
    </citation>
    <scope>NUCLEOTIDE SEQUENCE</scope>
    <source>
        <strain evidence="2">PL_HMW_Pooled</strain>
    </source>
</reference>
<dbReference type="GO" id="GO:0046983">
    <property type="term" value="F:protein dimerization activity"/>
    <property type="evidence" value="ECO:0007669"/>
    <property type="project" value="InterPro"/>
</dbReference>
<evidence type="ECO:0000313" key="2">
    <source>
        <dbReference type="EMBL" id="KAK3919978.1"/>
    </source>
</evidence>